<keyword evidence="2" id="KW-0547">Nucleotide-binding</keyword>
<reference evidence="9" key="1">
    <citation type="submission" date="2020-02" db="EMBL/GenBank/DDBJ databases">
        <authorList>
            <person name="Gao J."/>
            <person name="Sun J."/>
        </authorList>
    </citation>
    <scope>NUCLEOTIDE SEQUENCE</scope>
    <source>
        <strain evidence="9">602-2</strain>
    </source>
</reference>
<evidence type="ECO:0000256" key="2">
    <source>
        <dbReference type="ARBA" id="ARBA00022741"/>
    </source>
</evidence>
<dbReference type="EMBL" id="JAAKGT010000002">
    <property type="protein sequence ID" value="NGM49485.1"/>
    <property type="molecule type" value="Genomic_DNA"/>
</dbReference>
<evidence type="ECO:0000256" key="3">
    <source>
        <dbReference type="ARBA" id="ARBA00022801"/>
    </source>
</evidence>
<dbReference type="GO" id="GO:0005524">
    <property type="term" value="F:ATP binding"/>
    <property type="evidence" value="ECO:0007669"/>
    <property type="project" value="UniProtKB-KW"/>
</dbReference>
<dbReference type="GO" id="GO:0043139">
    <property type="term" value="F:5'-3' DNA helicase activity"/>
    <property type="evidence" value="ECO:0007669"/>
    <property type="project" value="TreeGrafter"/>
</dbReference>
<feature type="region of interest" description="Disordered" evidence="6">
    <location>
        <begin position="59"/>
        <end position="111"/>
    </location>
</feature>
<dbReference type="Pfam" id="PF13087">
    <property type="entry name" value="AAA_12"/>
    <property type="match status" value="1"/>
</dbReference>
<dbReference type="Pfam" id="PF13086">
    <property type="entry name" value="AAA_11"/>
    <property type="match status" value="1"/>
</dbReference>
<organism evidence="9">
    <name type="scientific">Caulobacter sp. 602-2</name>
    <dbReference type="NCBI Taxonomy" id="2710887"/>
    <lineage>
        <taxon>Bacteria</taxon>
        <taxon>Pseudomonadati</taxon>
        <taxon>Pseudomonadota</taxon>
        <taxon>Alphaproteobacteria</taxon>
        <taxon>Caulobacterales</taxon>
        <taxon>Caulobacteraceae</taxon>
        <taxon>Caulobacter</taxon>
    </lineage>
</organism>
<dbReference type="SUPFAM" id="SSF52540">
    <property type="entry name" value="P-loop containing nucleoside triphosphate hydrolases"/>
    <property type="match status" value="1"/>
</dbReference>
<keyword evidence="4" id="KW-0347">Helicase</keyword>
<keyword evidence="3" id="KW-0378">Hydrolase</keyword>
<protein>
    <recommendedName>
        <fullName evidence="10">DNA2/NAM7 helicase-like C-terminal domain-containing protein</fullName>
    </recommendedName>
</protein>
<feature type="compositionally biased region" description="Low complexity" evidence="6">
    <location>
        <begin position="67"/>
        <end position="76"/>
    </location>
</feature>
<evidence type="ECO:0000259" key="8">
    <source>
        <dbReference type="Pfam" id="PF13087"/>
    </source>
</evidence>
<feature type="region of interest" description="Disordered" evidence="6">
    <location>
        <begin position="561"/>
        <end position="582"/>
    </location>
</feature>
<feature type="compositionally biased region" description="Basic and acidic residues" evidence="6">
    <location>
        <begin position="80"/>
        <end position="89"/>
    </location>
</feature>
<name>A0A6G4QW68_9CAUL</name>
<evidence type="ECO:0000256" key="6">
    <source>
        <dbReference type="SAM" id="MobiDB-lite"/>
    </source>
</evidence>
<dbReference type="CDD" id="cd18808">
    <property type="entry name" value="SF1_C_Upf1"/>
    <property type="match status" value="1"/>
</dbReference>
<dbReference type="Gene3D" id="3.40.50.300">
    <property type="entry name" value="P-loop containing nucleotide triphosphate hydrolases"/>
    <property type="match status" value="3"/>
</dbReference>
<evidence type="ECO:0008006" key="10">
    <source>
        <dbReference type="Google" id="ProtNLM"/>
    </source>
</evidence>
<dbReference type="InterPro" id="IPR027417">
    <property type="entry name" value="P-loop_NTPase"/>
</dbReference>
<dbReference type="InterPro" id="IPR041677">
    <property type="entry name" value="DNA2/NAM7_AAA_11"/>
</dbReference>
<sequence length="1120" mass="121281">MKRPFFNASIADLEREYENAAGDVARLKVLKAELVHRDKPRGRALAGKVAASLALHAKARMKPKPAAPAAPAMEAPRQSKPPERREASERLQSARPEPKPKPKPYPTQTDAPVGVLDAWTALEVLSPPSFRRVEQLAGGDRTAVAKLEGDLPWERGLRARPGSRLYYQVVLGTIDLPEAVKGLLELYADKRAERPGVSGQAILAVVIVDREGRPVEDDPAHVASFGWGLPTALAGGLDRLAQWPAVEEGLKTGLTERIRDLDRKGEAKPLTRAMIDAAYRWLVSALGLPADLVKPPSFAIRSFVPFRSAEPPEPLLLNSFYLKDLARARHLFARNAAPDLLKRYLGVLRPAARPDLFTDRAALARALDPARYSPGRWPGKGRHPLALLQQAAVNLALEEGKAGGVLAVNGPPGTGKTTLLRDLVAALVTERARSMATFANPADAFHTTGKKLKAGAGWLHLYRLDERLKGFEMLVASSNNGAVENVSAELPGQSAVAEDATDLRYFKSLSDQLLQRSTWGLGAAVLGNAGNRYRFSQTFWWDKDVGLSTYLFAAAGNESLVESDDNGPPRKPRIVKQEDPPRDQLDALERWKQARRRFNAALRASRATLDELEFARIAAARLPALRRSVNAWADLASRRPGFWSRLFFTRTFRTWRKAALDAREVAGRDLVAAGPVIDKALAVALQDAMAELAPRAALLVPARVDLDRVADAADRRRLEIGERFVDAAFFARDEATWQKASPWLDAAAQRARDDVFIAAMALHKAFIDAAAKPLRHNLGAMMNVLGGASLGDAEKDALIPDLWSSLFLVVPALSTTFASVDKMLGRLPPGALGWLLIDEAGQALPQAAVGALMRVKRAVIVGDPVQIPPVVTLPESLTAAIHRRFGVDPDPFNAPGASTQTLADSATPYMAEFQASVGSRTVGVPLLVHRRCSEPMFSISNHVAYSGKMVQAKTPEASPIAEVLGPSRWIDIQGSAQDKWSPEEGAVVIDLLGKLVAAGVTLDLYVVTPFVAVAEGLRRLIIETGVLEGVVDDVRAWTRERVGTVHTVQGREAEAVIFVLGAPLPQQAGARGWAGGEPNLLNVAVTRAKEALYVVGSHERWRTAGVFGVLASRLEATPPP</sequence>
<gene>
    <name evidence="9" type="ORF">G5B46_07695</name>
</gene>
<dbReference type="InterPro" id="IPR047187">
    <property type="entry name" value="SF1_C_Upf1"/>
</dbReference>
<dbReference type="PANTHER" id="PTHR43788">
    <property type="entry name" value="DNA2/NAM7 HELICASE FAMILY MEMBER"/>
    <property type="match status" value="1"/>
</dbReference>
<dbReference type="RefSeq" id="WP_165257428.1">
    <property type="nucleotide sequence ID" value="NZ_JAAKGT010000002.1"/>
</dbReference>
<dbReference type="InterPro" id="IPR041679">
    <property type="entry name" value="DNA2/NAM7-like_C"/>
</dbReference>
<evidence type="ECO:0000256" key="4">
    <source>
        <dbReference type="ARBA" id="ARBA00022806"/>
    </source>
</evidence>
<dbReference type="InterPro" id="IPR050534">
    <property type="entry name" value="Coronavir_polyprotein_1ab"/>
</dbReference>
<feature type="domain" description="DNA2/NAM7 helicase helicase" evidence="7">
    <location>
        <begin position="820"/>
        <end position="871"/>
    </location>
</feature>
<evidence type="ECO:0000259" key="7">
    <source>
        <dbReference type="Pfam" id="PF13086"/>
    </source>
</evidence>
<evidence type="ECO:0000256" key="1">
    <source>
        <dbReference type="ARBA" id="ARBA00007913"/>
    </source>
</evidence>
<dbReference type="GO" id="GO:0016787">
    <property type="term" value="F:hydrolase activity"/>
    <property type="evidence" value="ECO:0007669"/>
    <property type="project" value="UniProtKB-KW"/>
</dbReference>
<feature type="domain" description="DNA2/NAM7 helicase-like C-terminal" evidence="8">
    <location>
        <begin position="927"/>
        <end position="1098"/>
    </location>
</feature>
<dbReference type="AlphaFoldDB" id="A0A6G4QW68"/>
<proteinExistence type="inferred from homology"/>
<evidence type="ECO:0000313" key="9">
    <source>
        <dbReference type="EMBL" id="NGM49485.1"/>
    </source>
</evidence>
<comment type="caution">
    <text evidence="9">The sequence shown here is derived from an EMBL/GenBank/DDBJ whole genome shotgun (WGS) entry which is preliminary data.</text>
</comment>
<accession>A0A6G4QW68</accession>
<keyword evidence="5" id="KW-0067">ATP-binding</keyword>
<comment type="similarity">
    <text evidence="1">Belongs to the DNA2/NAM7 helicase family.</text>
</comment>
<evidence type="ECO:0000256" key="5">
    <source>
        <dbReference type="ARBA" id="ARBA00022840"/>
    </source>
</evidence>
<dbReference type="PANTHER" id="PTHR43788:SF8">
    <property type="entry name" value="DNA-BINDING PROTEIN SMUBP-2"/>
    <property type="match status" value="1"/>
</dbReference>